<dbReference type="PANTHER" id="PTHR46580:SF2">
    <property type="entry name" value="MAM DOMAIN-CONTAINING PROTEIN"/>
    <property type="match status" value="1"/>
</dbReference>
<dbReference type="SUPFAM" id="SSF69318">
    <property type="entry name" value="Integrin alpha N-terminal domain"/>
    <property type="match status" value="1"/>
</dbReference>
<protein>
    <recommendedName>
        <fullName evidence="4">VCBS repeat-containing protein</fullName>
    </recommendedName>
</protein>
<gene>
    <name evidence="2" type="ORF">H1R20_g8595</name>
</gene>
<dbReference type="EMBL" id="JANBPK010000924">
    <property type="protein sequence ID" value="KAJ2928495.1"/>
    <property type="molecule type" value="Genomic_DNA"/>
</dbReference>
<evidence type="ECO:0000313" key="2">
    <source>
        <dbReference type="EMBL" id="KAJ2928495.1"/>
    </source>
</evidence>
<sequence>MLPVPIRRIGKADIVGFGIDAVAMFRNSIQPAVHRPVAGFGHDAGWRNDRHIRLVGDTTGNGRSDIIGFGENGVVVSYNNGSNNFSAPSLALGGEFGASAEANSWAVSKHVRYVADILKRGYVDIIGFGDRGTYISLNNGDGSFAPARLAVPHFGFDPIAGDFKRERHLRFLGDVTGNGRPDIVAFGETSVQVSLNNGDGTFRDARPVIFGFTYSSGGWRIDKHPRMLADLTGDGKVDIVGFAEAGVYVALNIGNGTFQEPRLVLNAFGANAGGWQVDAHPRYIADVTGNGWGDIVGFANGGVFVALGNGDGTFQPPKLVLEAFGYEAGGWRVGIHPRYVVDLTGDGAADIVGISDSGVVVSYNDGKGNFGPPQIICNHFGPSQGWDVEKTVRLVANL</sequence>
<keyword evidence="1" id="KW-0732">Signal</keyword>
<dbReference type="InterPro" id="IPR013517">
    <property type="entry name" value="FG-GAP"/>
</dbReference>
<proteinExistence type="predicted"/>
<accession>A0A9W8JCS1</accession>
<feature type="non-terminal residue" evidence="2">
    <location>
        <position position="398"/>
    </location>
</feature>
<dbReference type="Pfam" id="PF13517">
    <property type="entry name" value="FG-GAP_3"/>
    <property type="match status" value="2"/>
</dbReference>
<dbReference type="InterPro" id="IPR028994">
    <property type="entry name" value="Integrin_alpha_N"/>
</dbReference>
<name>A0A9W8JCS1_9AGAR</name>
<evidence type="ECO:0000256" key="1">
    <source>
        <dbReference type="ARBA" id="ARBA00022729"/>
    </source>
</evidence>
<dbReference type="Proteomes" id="UP001140091">
    <property type="component" value="Unassembled WGS sequence"/>
</dbReference>
<reference evidence="2" key="1">
    <citation type="submission" date="2022-06" db="EMBL/GenBank/DDBJ databases">
        <title>Genome Sequence of Candolleomyces eurysporus.</title>
        <authorList>
            <person name="Buettner E."/>
        </authorList>
    </citation>
    <scope>NUCLEOTIDE SEQUENCE</scope>
    <source>
        <strain evidence="2">VTCC 930004</strain>
    </source>
</reference>
<dbReference type="PANTHER" id="PTHR46580">
    <property type="entry name" value="SENSOR KINASE-RELATED"/>
    <property type="match status" value="1"/>
</dbReference>
<dbReference type="OrthoDB" id="5426877at2759"/>
<comment type="caution">
    <text evidence="2">The sequence shown here is derived from an EMBL/GenBank/DDBJ whole genome shotgun (WGS) entry which is preliminary data.</text>
</comment>
<evidence type="ECO:0000313" key="3">
    <source>
        <dbReference type="Proteomes" id="UP001140091"/>
    </source>
</evidence>
<organism evidence="2 3">
    <name type="scientific">Candolleomyces eurysporus</name>
    <dbReference type="NCBI Taxonomy" id="2828524"/>
    <lineage>
        <taxon>Eukaryota</taxon>
        <taxon>Fungi</taxon>
        <taxon>Dikarya</taxon>
        <taxon>Basidiomycota</taxon>
        <taxon>Agaricomycotina</taxon>
        <taxon>Agaricomycetes</taxon>
        <taxon>Agaricomycetidae</taxon>
        <taxon>Agaricales</taxon>
        <taxon>Agaricineae</taxon>
        <taxon>Psathyrellaceae</taxon>
        <taxon>Candolleomyces</taxon>
    </lineage>
</organism>
<dbReference type="AlphaFoldDB" id="A0A9W8JCS1"/>
<dbReference type="Gene3D" id="2.130.10.130">
    <property type="entry name" value="Integrin alpha, N-terminal"/>
    <property type="match status" value="1"/>
</dbReference>
<keyword evidence="3" id="KW-1185">Reference proteome</keyword>
<evidence type="ECO:0008006" key="4">
    <source>
        <dbReference type="Google" id="ProtNLM"/>
    </source>
</evidence>